<accession>A0A2T4LQK7</accession>
<keyword evidence="1" id="KW-1133">Transmembrane helix</keyword>
<evidence type="ECO:0000313" key="2">
    <source>
        <dbReference type="EMBL" id="MDH5159211.1"/>
    </source>
</evidence>
<keyword evidence="1" id="KW-0472">Membrane</keyword>
<evidence type="ECO:0000313" key="5">
    <source>
        <dbReference type="Proteomes" id="UP001159200"/>
    </source>
</evidence>
<dbReference type="Proteomes" id="UP000241208">
    <property type="component" value="Unassembled WGS sequence"/>
</dbReference>
<organism evidence="3 4">
    <name type="scientific">Staphylococcus cohnii</name>
    <dbReference type="NCBI Taxonomy" id="29382"/>
    <lineage>
        <taxon>Bacteria</taxon>
        <taxon>Bacillati</taxon>
        <taxon>Bacillota</taxon>
        <taxon>Bacilli</taxon>
        <taxon>Bacillales</taxon>
        <taxon>Staphylococcaceae</taxon>
        <taxon>Staphylococcus</taxon>
        <taxon>Staphylococcus cohnii species complex</taxon>
    </lineage>
</organism>
<dbReference type="RefSeq" id="WP_107365925.1">
    <property type="nucleotide sequence ID" value="NZ_JABXWY010000009.1"/>
</dbReference>
<dbReference type="NCBIfam" id="NF033608">
    <property type="entry name" value="type_I_tox_Fst"/>
    <property type="match status" value="1"/>
</dbReference>
<gene>
    <name evidence="3" type="ORF">BUY34_10290</name>
    <name evidence="2" type="ORF">P5X59_13125</name>
</gene>
<protein>
    <submittedName>
        <fullName evidence="2">Type I toxin-antitoxin system Fst family toxin</fullName>
    </submittedName>
</protein>
<dbReference type="Proteomes" id="UP001159200">
    <property type="component" value="Unassembled WGS sequence"/>
</dbReference>
<evidence type="ECO:0000313" key="3">
    <source>
        <dbReference type="EMBL" id="PTF65629.1"/>
    </source>
</evidence>
<proteinExistence type="predicted"/>
<dbReference type="EMBL" id="JAROYR010000037">
    <property type="protein sequence ID" value="MDH5159211.1"/>
    <property type="molecule type" value="Genomic_DNA"/>
</dbReference>
<dbReference type="OrthoDB" id="2390408at2"/>
<evidence type="ECO:0000313" key="4">
    <source>
        <dbReference type="Proteomes" id="UP000241208"/>
    </source>
</evidence>
<keyword evidence="5" id="KW-1185">Reference proteome</keyword>
<dbReference type="EMBL" id="PYZR01000132">
    <property type="protein sequence ID" value="PTF65629.1"/>
    <property type="molecule type" value="Genomic_DNA"/>
</dbReference>
<reference evidence="2 5" key="3">
    <citation type="submission" date="2023-03" db="EMBL/GenBank/DDBJ databases">
        <title>Bacterial isolates from washroom surfaces on a university campus.</title>
        <authorList>
            <person name="Holman D.B."/>
            <person name="Gzyl K.E."/>
            <person name="Taheri A.E."/>
        </authorList>
    </citation>
    <scope>NUCLEOTIDE SEQUENCE [LARGE SCALE GENOMIC DNA]</scope>
    <source>
        <strain evidence="2 5">RD01</strain>
    </source>
</reference>
<feature type="transmembrane region" description="Helical" evidence="1">
    <location>
        <begin position="6"/>
        <end position="26"/>
    </location>
</feature>
<name>A0A2T4LQK7_9STAP</name>
<dbReference type="AlphaFoldDB" id="A0A2T4LQK7"/>
<evidence type="ECO:0000256" key="1">
    <source>
        <dbReference type="SAM" id="Phobius"/>
    </source>
</evidence>
<reference evidence="3 4" key="1">
    <citation type="journal article" date="2016" name="Front. Microbiol.">
        <title>Comprehensive Phylogenetic Analysis of Bovine Non-aureus Staphylococci Species Based on Whole-Genome Sequencing.</title>
        <authorList>
            <person name="Naushad S."/>
            <person name="Barkema H.W."/>
            <person name="Luby C."/>
            <person name="Condas L.A."/>
            <person name="Nobrega D.B."/>
            <person name="Carson D.A."/>
            <person name="De Buck J."/>
        </authorList>
    </citation>
    <scope>NUCLEOTIDE SEQUENCE [LARGE SCALE GENOMIC DNA]</scope>
    <source>
        <strain evidence="3 4">SNUC 3829</strain>
    </source>
</reference>
<sequence>MFSIIFVSLIAPIIVGVILTLFSYWLNKRDR</sequence>
<dbReference type="InterPro" id="IPR025882">
    <property type="entry name" value="Toxin_Fst"/>
</dbReference>
<dbReference type="Pfam" id="PF13955">
    <property type="entry name" value="Fst_toxin"/>
    <property type="match status" value="1"/>
</dbReference>
<reference evidence="3" key="2">
    <citation type="submission" date="2018-03" db="EMBL/GenBank/DDBJ databases">
        <authorList>
            <person name="Keele B.F."/>
        </authorList>
    </citation>
    <scope>NUCLEOTIDE SEQUENCE</scope>
    <source>
        <strain evidence="3">SNUC 3829</strain>
    </source>
</reference>
<comment type="caution">
    <text evidence="3">The sequence shown here is derived from an EMBL/GenBank/DDBJ whole genome shotgun (WGS) entry which is preliminary data.</text>
</comment>
<keyword evidence="1" id="KW-0812">Transmembrane</keyword>